<feature type="domain" description="wHTH-Hsp90 Na associated" evidence="2">
    <location>
        <begin position="1045"/>
        <end position="1096"/>
    </location>
</feature>
<dbReference type="InterPro" id="IPR056507">
    <property type="entry name" value="wHTH-HSP90_Na-assoc"/>
</dbReference>
<dbReference type="InterPro" id="IPR020575">
    <property type="entry name" value="Hsp90_N"/>
</dbReference>
<dbReference type="PRINTS" id="PR00775">
    <property type="entry name" value="HEATSHOCK90"/>
</dbReference>
<dbReference type="Pfam" id="PF24410">
    <property type="entry name" value="wHTH-HSP90_Na-assoc"/>
    <property type="match status" value="2"/>
</dbReference>
<comment type="caution">
    <text evidence="3">The sequence shown here is derived from an EMBL/GenBank/DDBJ whole genome shotgun (WGS) entry which is preliminary data.</text>
</comment>
<sequence>MAAVPITGVGEFCARLRQLWIESGEPPLKSLEASCGVSDSQLSAILNGKVKRPPAWSIVSALVNACADYAKRHRRFPSLTTDQAFWRERHATLERPVTSRAVARPNPPRDAWAALAEGHVVWDRVDDPDRVRSQVVAVAEHLAGHYAAATRVCAGDPWLDPAFVERMTSRVSGLITVGLSGDELRFSAVEAALLVLTPMLHEVQSARSAAEMIHVSPTSLGVEPEPDADRAQFQRYLSGQQQRRLVARTEHRDVLDRTGVSEQIGWWLFHRWIDSRSGRPEGASTKVVLQDMPIQDRALTKVLVTTLDRLVRLFRLSPDDLRNPDRLGLVASASHLGVSVAQQVVRERLVGLLLVVAHALAIETTTLPATLAEHLGIPEPVDLEQLRATLDEAEWTPVTIGLGLVAECHHEAVLEALREHVARTDVVLGAVHATADNDVTLQPLLRLPARASADRVEPALRPDGQPVFAVPVARFRLDETRVRELLMGEQLYGDRSIAIRELYQNALDACRYRQARHEFRAEAGWRSDWSGSIEFDQGVDEDGRHYLRCADNGIGMGEPELREVFSQAGIRFADRPEFIEEQAEWAERGVRLFPNSRFGIGVMSYFMLADEIEVTTCRMSRHGDSPGALLKVAIAGPGHLFRIKHLADRGDRPGTEVKLYLREGEDAPSCVEVLQRLLAITDFTTRAEHDGLVAEWEPQRFHARSRRPGETDGIEVSGRLVPARPADNGQVIWCERGGALLADGLYVRPADRQGILTTLDGSPDIRGAVVNLTKQWTPRLTVDRQWVLDDVSGHVEELLRGAVPDLLEDQAPLLSFDWLYGVAGTSTRVADVITEVASSHDHRIEFKGRLVNLAVTGFFPADSLLVDNGTGEERITDWDGRVPRRIPDHLVLWRLLAHRPDLVPDVLKPATPEVLPARPSDAVLISLDASGESDHRRVLPGSVVAKATALGFTPRAVASRMAALGYGVDPGKFPDRPAQPIDALLLSRGLDGRALWLDESHAVPLGHLIAAQVRTKVPTSEVLRRLAAYSFKVDQLSGTAQRFSEADLILVSKRLNAQDPWLQSDRSVEKRHVYLAAQVLGWSLRAVTSRLEALGFDVPAVDGLTDWSADLSQAAAEVLQADFSRSGDGVPLIRIVVLAVFWGLQPSEVVDRLADLGYSPEIGVKLPGRLDEFDVMLVTSVVRSPARAHYIRTASIETVVHTALKLGSTPAAIAARLLELGFEVPPRRAVDREFDDVDLHLLGFPLGVHPLSWRERSASLYLSHLAGLLKGTAIPMSEAIVRLEGMGIATPELSWLPEHASELDYVLFSQESGAIAELVPRGGVPVAHLLAAVQASGHRVQDAVKRMEALRIPVLPDGCDVAGATRDVSLLRRFDLGLWLSAGASVDVRQLIGKALQHSLSVTEVTRRLESIGLTVADPAVEAPALLARVPTAS</sequence>
<dbReference type="InterPro" id="IPR056506">
    <property type="entry name" value="iHD-CE"/>
</dbReference>
<evidence type="ECO:0000259" key="1">
    <source>
        <dbReference type="Pfam" id="PF24401"/>
    </source>
</evidence>
<reference evidence="3 4" key="1">
    <citation type="submission" date="2018-11" db="EMBL/GenBank/DDBJ databases">
        <title>Sequencing the genomes of 1000 actinobacteria strains.</title>
        <authorList>
            <person name="Klenk H.-P."/>
        </authorList>
    </citation>
    <scope>NUCLEOTIDE SEQUENCE [LARGE SCALE GENOMIC DNA]</scope>
    <source>
        <strain evidence="3 4">DSM 44231</strain>
    </source>
</reference>
<keyword evidence="4" id="KW-1185">Reference proteome</keyword>
<evidence type="ECO:0000313" key="3">
    <source>
        <dbReference type="EMBL" id="ROP37737.1"/>
    </source>
</evidence>
<dbReference type="RefSeq" id="WP_123743487.1">
    <property type="nucleotide sequence ID" value="NZ_RJKM01000001.1"/>
</dbReference>
<accession>A0A3N1H5D1</accession>
<dbReference type="OrthoDB" id="9802640at2"/>
<name>A0A3N1H5D1_9PSEU</name>
<evidence type="ECO:0000313" key="4">
    <source>
        <dbReference type="Proteomes" id="UP000268727"/>
    </source>
</evidence>
<dbReference type="InterPro" id="IPR036890">
    <property type="entry name" value="HATPase_C_sf"/>
</dbReference>
<dbReference type="Gene3D" id="3.30.565.10">
    <property type="entry name" value="Histidine kinase-like ATPase, C-terminal domain"/>
    <property type="match status" value="1"/>
</dbReference>
<dbReference type="EMBL" id="RJKM01000001">
    <property type="protein sequence ID" value="ROP37737.1"/>
    <property type="molecule type" value="Genomic_DNA"/>
</dbReference>
<organism evidence="3 4">
    <name type="scientific">Saccharothrix texasensis</name>
    <dbReference type="NCBI Taxonomy" id="103734"/>
    <lineage>
        <taxon>Bacteria</taxon>
        <taxon>Bacillati</taxon>
        <taxon>Actinomycetota</taxon>
        <taxon>Actinomycetes</taxon>
        <taxon>Pseudonocardiales</taxon>
        <taxon>Pseudonocardiaceae</taxon>
        <taxon>Saccharothrix</taxon>
    </lineage>
</organism>
<evidence type="ECO:0000259" key="2">
    <source>
        <dbReference type="Pfam" id="PF24410"/>
    </source>
</evidence>
<feature type="domain" description="iHD-CE" evidence="1">
    <location>
        <begin position="112"/>
        <end position="459"/>
    </location>
</feature>
<gene>
    <name evidence="3" type="ORF">EDD40_3059</name>
</gene>
<dbReference type="SUPFAM" id="SSF55874">
    <property type="entry name" value="ATPase domain of HSP90 chaperone/DNA topoisomerase II/histidine kinase"/>
    <property type="match status" value="1"/>
</dbReference>
<proteinExistence type="predicted"/>
<feature type="domain" description="wHTH-Hsp90 Na associated" evidence="2">
    <location>
        <begin position="978"/>
        <end position="1031"/>
    </location>
</feature>
<protein>
    <recommendedName>
        <fullName evidence="5">Histidine kinase/DNA gyrase B/HSP90-like ATPase</fullName>
    </recommendedName>
</protein>
<dbReference type="Pfam" id="PF24401">
    <property type="entry name" value="iHD-CE"/>
    <property type="match status" value="1"/>
</dbReference>
<dbReference type="Proteomes" id="UP000268727">
    <property type="component" value="Unassembled WGS sequence"/>
</dbReference>
<evidence type="ECO:0008006" key="5">
    <source>
        <dbReference type="Google" id="ProtNLM"/>
    </source>
</evidence>